<dbReference type="Gene3D" id="2.60.40.380">
    <property type="entry name" value="Purple acid phosphatase-like, N-terminal"/>
    <property type="match status" value="1"/>
</dbReference>
<dbReference type="InterPro" id="IPR032093">
    <property type="entry name" value="PhoD_N"/>
</dbReference>
<feature type="domain" description="Phospholipase D N-terminal" evidence="3">
    <location>
        <begin position="65"/>
        <end position="187"/>
    </location>
</feature>
<comment type="caution">
    <text evidence="4">The sequence shown here is derived from an EMBL/GenBank/DDBJ whole genome shotgun (WGS) entry which is preliminary data.</text>
</comment>
<protein>
    <submittedName>
        <fullName evidence="4">Alkaline phosphatase</fullName>
    </submittedName>
</protein>
<organism evidence="4 5">
    <name type="scientific">Tolypocladium paradoxum</name>
    <dbReference type="NCBI Taxonomy" id="94208"/>
    <lineage>
        <taxon>Eukaryota</taxon>
        <taxon>Fungi</taxon>
        <taxon>Dikarya</taxon>
        <taxon>Ascomycota</taxon>
        <taxon>Pezizomycotina</taxon>
        <taxon>Sordariomycetes</taxon>
        <taxon>Hypocreomycetidae</taxon>
        <taxon>Hypocreales</taxon>
        <taxon>Ophiocordycipitaceae</taxon>
        <taxon>Tolypocladium</taxon>
    </lineage>
</organism>
<name>A0A2S4L078_9HYPO</name>
<feature type="domain" description="PhoD-like phosphatase metallophosphatase" evidence="2">
    <location>
        <begin position="200"/>
        <end position="270"/>
    </location>
</feature>
<dbReference type="EMBL" id="PKSG01000394">
    <property type="protein sequence ID" value="POR35834.1"/>
    <property type="molecule type" value="Genomic_DNA"/>
</dbReference>
<accession>A0A2S4L078</accession>
<dbReference type="Pfam" id="PF16655">
    <property type="entry name" value="PhoD_N"/>
    <property type="match status" value="1"/>
</dbReference>
<dbReference type="CDD" id="cd07389">
    <property type="entry name" value="MPP_PhoD"/>
    <property type="match status" value="1"/>
</dbReference>
<evidence type="ECO:0000256" key="1">
    <source>
        <dbReference type="SAM" id="SignalP"/>
    </source>
</evidence>
<dbReference type="InterPro" id="IPR018946">
    <property type="entry name" value="PhoD-like_MPP"/>
</dbReference>
<dbReference type="AlphaFoldDB" id="A0A2S4L078"/>
<dbReference type="STRING" id="94208.A0A2S4L078"/>
<gene>
    <name evidence="4" type="ORF">TPAR_03963</name>
</gene>
<evidence type="ECO:0000259" key="2">
    <source>
        <dbReference type="Pfam" id="PF09423"/>
    </source>
</evidence>
<keyword evidence="5" id="KW-1185">Reference proteome</keyword>
<feature type="chain" id="PRO_5015696597" evidence="1">
    <location>
        <begin position="21"/>
        <end position="667"/>
    </location>
</feature>
<proteinExistence type="predicted"/>
<dbReference type="OrthoDB" id="9992270at2759"/>
<dbReference type="Pfam" id="PF09423">
    <property type="entry name" value="PhoD"/>
    <property type="match status" value="2"/>
</dbReference>
<dbReference type="Proteomes" id="UP000237481">
    <property type="component" value="Unassembled WGS sequence"/>
</dbReference>
<sequence>MRSHALLYVTVLLAATATSSFDGNINYGSPSRRHASLGIDVGLVKRRSMKRGNVAHQPSELSFTHGVASGDPWPESVILWTRIAPSSESDKSEVTVGGTAPLYSHDTEKYIKADPNPICVAWKVFKSKCANGTTAGNVVANGKAYTTSDIDYTVKVEAKGLKPLTEYFYQFNVCGSDNKSPIGRTKTAPNHDDAVSKLSFAVFSCSNFPNGYFNAYGNAARKDKHDYVIHLGDYIYETGKGGERATTPSTTIFSLYDYRTRHGQARYPSSFPRSGTNMCSVPYRPGPATAVQELPLDPYLGRPRSVPQFSNNGYRDGFSALNNTEDSFLNKGPRVSVDTRKVNAVRAYFEWMPIRQADLDDGLRVWRSFQMGKLLDLIILDTRNYDRSITSLGWNDGYIDLIHDDPSRTLMGARQENWFYRSLSQSKERGATWRIVGNQIIFSRILEDDAGALRGDKWDGYVANRNRTLQHMYDNGIDNNIFLAGDSHQNWVSDLAWLGTKDYDKESGEGAVGVEFAGTAVSSSGQKGPIEPKAGDYARGMIKRNEEMQWQEGYYRGYFILTVAPEQATAQFYGTPPSGPPLGRHERQLTLAGGAGSPSVATRNGWDMPLANFTVQANANHVSRPIAGGKVESGAIRGGEVRHTNCTLNTETGEWRAIGFEQMFLQT</sequence>
<dbReference type="PANTHER" id="PTHR43606">
    <property type="entry name" value="PHOSPHATASE, PUTATIVE (AFU_ORTHOLOGUE AFUA_6G08710)-RELATED"/>
    <property type="match status" value="1"/>
</dbReference>
<reference evidence="4 5" key="1">
    <citation type="submission" date="2018-01" db="EMBL/GenBank/DDBJ databases">
        <title>Harnessing the power of phylogenomics to disentangle the directionality and signatures of interkingdom host jumping in the parasitic fungal genus Tolypocladium.</title>
        <authorList>
            <person name="Quandt C.A."/>
            <person name="Patterson W."/>
            <person name="Spatafora J.W."/>
        </authorList>
    </citation>
    <scope>NUCLEOTIDE SEQUENCE [LARGE SCALE GENOMIC DNA]</scope>
    <source>
        <strain evidence="4 5">NRBC 100945</strain>
    </source>
</reference>
<dbReference type="InterPro" id="IPR038607">
    <property type="entry name" value="PhoD-like_sf"/>
</dbReference>
<dbReference type="PANTHER" id="PTHR43606:SF8">
    <property type="entry name" value="ALKALINE PHOSPHATASE"/>
    <property type="match status" value="1"/>
</dbReference>
<evidence type="ECO:0000259" key="3">
    <source>
        <dbReference type="Pfam" id="PF16655"/>
    </source>
</evidence>
<dbReference type="SUPFAM" id="SSF56300">
    <property type="entry name" value="Metallo-dependent phosphatases"/>
    <property type="match status" value="1"/>
</dbReference>
<evidence type="ECO:0000313" key="4">
    <source>
        <dbReference type="EMBL" id="POR35834.1"/>
    </source>
</evidence>
<dbReference type="InterPro" id="IPR029052">
    <property type="entry name" value="Metallo-depent_PP-like"/>
</dbReference>
<dbReference type="InterPro" id="IPR052900">
    <property type="entry name" value="Phospholipid_Metab_Enz"/>
</dbReference>
<dbReference type="Gene3D" id="3.60.21.70">
    <property type="entry name" value="PhoD-like phosphatase"/>
    <property type="match status" value="2"/>
</dbReference>
<feature type="signal peptide" evidence="1">
    <location>
        <begin position="1"/>
        <end position="20"/>
    </location>
</feature>
<evidence type="ECO:0000313" key="5">
    <source>
        <dbReference type="Proteomes" id="UP000237481"/>
    </source>
</evidence>
<keyword evidence="1" id="KW-0732">Signal</keyword>
<feature type="domain" description="PhoD-like phosphatase metallophosphatase" evidence="2">
    <location>
        <begin position="310"/>
        <end position="572"/>
    </location>
</feature>